<dbReference type="AlphaFoldDB" id="A0A2P5F8G6"/>
<keyword evidence="10" id="KW-0472">Membrane</keyword>
<dbReference type="GO" id="GO:0004497">
    <property type="term" value="F:monooxygenase activity"/>
    <property type="evidence" value="ECO:0007669"/>
    <property type="project" value="UniProtKB-KW"/>
</dbReference>
<evidence type="ECO:0000256" key="3">
    <source>
        <dbReference type="ARBA" id="ARBA00022617"/>
    </source>
</evidence>
<name>A0A2P5F8G6_TREOI</name>
<dbReference type="GO" id="GO:0016705">
    <property type="term" value="F:oxidoreductase activity, acting on paired donors, with incorporation or reduction of molecular oxygen"/>
    <property type="evidence" value="ECO:0007669"/>
    <property type="project" value="InterPro"/>
</dbReference>
<dbReference type="InParanoid" id="A0A2P5F8G6"/>
<dbReference type="PANTHER" id="PTHR47955">
    <property type="entry name" value="CYTOCHROME P450 FAMILY 71 PROTEIN"/>
    <property type="match status" value="1"/>
</dbReference>
<evidence type="ECO:0000256" key="6">
    <source>
        <dbReference type="ARBA" id="ARBA00023004"/>
    </source>
</evidence>
<keyword evidence="5 9" id="KW-0560">Oxidoreductase</keyword>
<keyword evidence="7 9" id="KW-0503">Monooxygenase</keyword>
<evidence type="ECO:0000256" key="4">
    <source>
        <dbReference type="ARBA" id="ARBA00022723"/>
    </source>
</evidence>
<dbReference type="STRING" id="63057.A0A2P5F8G6"/>
<evidence type="ECO:0000256" key="8">
    <source>
        <dbReference type="PIRSR" id="PIRSR602401-1"/>
    </source>
</evidence>
<evidence type="ECO:0000256" key="7">
    <source>
        <dbReference type="ARBA" id="ARBA00023033"/>
    </source>
</evidence>
<dbReference type="SUPFAM" id="SSF48264">
    <property type="entry name" value="Cytochrome P450"/>
    <property type="match status" value="1"/>
</dbReference>
<proteinExistence type="inferred from homology"/>
<keyword evidence="10" id="KW-1133">Transmembrane helix</keyword>
<dbReference type="FunFam" id="1.10.630.10:FF:000008">
    <property type="entry name" value="Cytochrome P450 71D8"/>
    <property type="match status" value="1"/>
</dbReference>
<dbReference type="PRINTS" id="PR00385">
    <property type="entry name" value="P450"/>
</dbReference>
<keyword evidence="6 8" id="KW-0408">Iron</keyword>
<evidence type="ECO:0000256" key="1">
    <source>
        <dbReference type="ARBA" id="ARBA00001971"/>
    </source>
</evidence>
<dbReference type="GO" id="GO:0005506">
    <property type="term" value="F:iron ion binding"/>
    <property type="evidence" value="ECO:0007669"/>
    <property type="project" value="InterPro"/>
</dbReference>
<evidence type="ECO:0000256" key="10">
    <source>
        <dbReference type="SAM" id="Phobius"/>
    </source>
</evidence>
<organism evidence="11 12">
    <name type="scientific">Trema orientale</name>
    <name type="common">Charcoal tree</name>
    <name type="synonym">Celtis orientalis</name>
    <dbReference type="NCBI Taxonomy" id="63057"/>
    <lineage>
        <taxon>Eukaryota</taxon>
        <taxon>Viridiplantae</taxon>
        <taxon>Streptophyta</taxon>
        <taxon>Embryophyta</taxon>
        <taxon>Tracheophyta</taxon>
        <taxon>Spermatophyta</taxon>
        <taxon>Magnoliopsida</taxon>
        <taxon>eudicotyledons</taxon>
        <taxon>Gunneridae</taxon>
        <taxon>Pentapetalae</taxon>
        <taxon>rosids</taxon>
        <taxon>fabids</taxon>
        <taxon>Rosales</taxon>
        <taxon>Cannabaceae</taxon>
        <taxon>Trema</taxon>
    </lineage>
</organism>
<comment type="caution">
    <text evidence="11">The sequence shown here is derived from an EMBL/GenBank/DDBJ whole genome shotgun (WGS) entry which is preliminary data.</text>
</comment>
<evidence type="ECO:0000256" key="2">
    <source>
        <dbReference type="ARBA" id="ARBA00010617"/>
    </source>
</evidence>
<evidence type="ECO:0000313" key="12">
    <source>
        <dbReference type="Proteomes" id="UP000237000"/>
    </source>
</evidence>
<dbReference type="InterPro" id="IPR002401">
    <property type="entry name" value="Cyt_P450_E_grp-I"/>
</dbReference>
<dbReference type="CDD" id="cd11072">
    <property type="entry name" value="CYP71-like"/>
    <property type="match status" value="1"/>
</dbReference>
<dbReference type="PRINTS" id="PR00463">
    <property type="entry name" value="EP450I"/>
</dbReference>
<dbReference type="EMBL" id="JXTC01000054">
    <property type="protein sequence ID" value="PON94069.1"/>
    <property type="molecule type" value="Genomic_DNA"/>
</dbReference>
<dbReference type="Gene3D" id="1.10.630.10">
    <property type="entry name" value="Cytochrome P450"/>
    <property type="match status" value="1"/>
</dbReference>
<keyword evidence="10" id="KW-0812">Transmembrane</keyword>
<evidence type="ECO:0000256" key="5">
    <source>
        <dbReference type="ARBA" id="ARBA00023002"/>
    </source>
</evidence>
<accession>A0A2P5F8G6</accession>
<dbReference type="InterPro" id="IPR017972">
    <property type="entry name" value="Cyt_P450_CS"/>
</dbReference>
<dbReference type="InterPro" id="IPR036396">
    <property type="entry name" value="Cyt_P450_sf"/>
</dbReference>
<reference evidence="12" key="1">
    <citation type="submission" date="2016-06" db="EMBL/GenBank/DDBJ databases">
        <title>Parallel loss of symbiosis genes in relatives of nitrogen-fixing non-legume Parasponia.</title>
        <authorList>
            <person name="Van Velzen R."/>
            <person name="Holmer R."/>
            <person name="Bu F."/>
            <person name="Rutten L."/>
            <person name="Van Zeijl A."/>
            <person name="Liu W."/>
            <person name="Santuari L."/>
            <person name="Cao Q."/>
            <person name="Sharma T."/>
            <person name="Shen D."/>
            <person name="Roswanjaya Y."/>
            <person name="Wardhani T."/>
            <person name="Kalhor M.S."/>
            <person name="Jansen J."/>
            <person name="Van den Hoogen J."/>
            <person name="Gungor B."/>
            <person name="Hartog M."/>
            <person name="Hontelez J."/>
            <person name="Verver J."/>
            <person name="Yang W.-C."/>
            <person name="Schijlen E."/>
            <person name="Repin R."/>
            <person name="Schilthuizen M."/>
            <person name="Schranz E."/>
            <person name="Heidstra R."/>
            <person name="Miyata K."/>
            <person name="Fedorova E."/>
            <person name="Kohlen W."/>
            <person name="Bisseling T."/>
            <person name="Smit S."/>
            <person name="Geurts R."/>
        </authorList>
    </citation>
    <scope>NUCLEOTIDE SEQUENCE [LARGE SCALE GENOMIC DNA]</scope>
    <source>
        <strain evidence="12">cv. RG33-2</strain>
    </source>
</reference>
<comment type="cofactor">
    <cofactor evidence="1 8">
        <name>heme</name>
        <dbReference type="ChEBI" id="CHEBI:30413"/>
    </cofactor>
</comment>
<feature type="binding site" description="axial binding residue" evidence="8">
    <location>
        <position position="448"/>
    </location>
    <ligand>
        <name>heme</name>
        <dbReference type="ChEBI" id="CHEBI:30413"/>
    </ligand>
    <ligandPart>
        <name>Fe</name>
        <dbReference type="ChEBI" id="CHEBI:18248"/>
    </ligandPart>
</feature>
<dbReference type="PANTHER" id="PTHR47955:SF8">
    <property type="entry name" value="CYTOCHROME P450 71D11-LIKE"/>
    <property type="match status" value="1"/>
</dbReference>
<dbReference type="PROSITE" id="PS00086">
    <property type="entry name" value="CYTOCHROME_P450"/>
    <property type="match status" value="1"/>
</dbReference>
<keyword evidence="3 8" id="KW-0349">Heme</keyword>
<keyword evidence="4 8" id="KW-0479">Metal-binding</keyword>
<dbReference type="Pfam" id="PF00067">
    <property type="entry name" value="p450"/>
    <property type="match status" value="1"/>
</dbReference>
<keyword evidence="12" id="KW-1185">Reference proteome</keyword>
<feature type="transmembrane region" description="Helical" evidence="10">
    <location>
        <begin position="12"/>
        <end position="30"/>
    </location>
</feature>
<dbReference type="GO" id="GO:0020037">
    <property type="term" value="F:heme binding"/>
    <property type="evidence" value="ECO:0007669"/>
    <property type="project" value="InterPro"/>
</dbReference>
<evidence type="ECO:0000256" key="9">
    <source>
        <dbReference type="RuleBase" id="RU000461"/>
    </source>
</evidence>
<dbReference type="InterPro" id="IPR001128">
    <property type="entry name" value="Cyt_P450"/>
</dbReference>
<gene>
    <name evidence="11" type="ORF">TorRG33x02_101080</name>
</gene>
<comment type="similarity">
    <text evidence="2 9">Belongs to the cytochrome P450 family.</text>
</comment>
<sequence>FTFYNMELQLPSFPILFTFFLFVFMVMKIAKTSNSTSKLPPGPWKLPLVGNIHQLFGSLLPHHALRDLAKKYGPFMYLRIGQVPTIVVSSPEYAREVMRTHDAVLASRPRVLFADVMLYNCADLVFAPYGEHWRQLRKICTHELLSASRVHSFRPIREEEWFNFIESIASNVGSAINLTERIQTWSFSVVSRAAFGKKSRDHEEFISTVVEAMDVSVGFELADLFPSFSLFTKISRSKPKLERLQRKAERIIENLIKEHKENKSTEKNGEIGREEDLVDVLLKLHNNSDHGISLTSDSLKAVIWDIFAAGSETSSTTIDWAMAEMIRNPIVMRKAQDEVREVFSRKGSVDETGLDEMKYLKSVVKETLRLHPPLSLSVPRESSKKCEINGYEVPEKTRIIINTWTIGRDPKHWTEPESFIPERFLDSPIDFKGNNFEYIPFGAGRRICPGMLFGIINTELPLALLLYHFDWKLPSDMKHEDLDMIEVFGASFRRKDVLHLIPTAYDPKLKQKMN</sequence>
<dbReference type="OrthoDB" id="1470350at2759"/>
<protein>
    <submittedName>
        <fullName evidence="11">Cytochrome P450, E-class, group I</fullName>
    </submittedName>
</protein>
<evidence type="ECO:0000313" key="11">
    <source>
        <dbReference type="EMBL" id="PON94069.1"/>
    </source>
</evidence>
<feature type="non-terminal residue" evidence="11">
    <location>
        <position position="1"/>
    </location>
</feature>
<dbReference type="Proteomes" id="UP000237000">
    <property type="component" value="Unassembled WGS sequence"/>
</dbReference>